<keyword evidence="1" id="KW-0472">Membrane</keyword>
<evidence type="ECO:0000313" key="3">
    <source>
        <dbReference type="Proteomes" id="UP000317043"/>
    </source>
</evidence>
<gene>
    <name evidence="2" type="ORF">FB566_4468</name>
</gene>
<proteinExistence type="predicted"/>
<feature type="transmembrane region" description="Helical" evidence="1">
    <location>
        <begin position="56"/>
        <end position="75"/>
    </location>
</feature>
<accession>A0A543B213</accession>
<dbReference type="InParanoid" id="A0A543B213"/>
<evidence type="ECO:0000313" key="2">
    <source>
        <dbReference type="EMBL" id="TQL78873.1"/>
    </source>
</evidence>
<keyword evidence="1" id="KW-0812">Transmembrane</keyword>
<dbReference type="Proteomes" id="UP000317043">
    <property type="component" value="Unassembled WGS sequence"/>
</dbReference>
<feature type="transmembrane region" description="Helical" evidence="1">
    <location>
        <begin position="31"/>
        <end position="50"/>
    </location>
</feature>
<reference evidence="2 3" key="1">
    <citation type="submission" date="2019-06" db="EMBL/GenBank/DDBJ databases">
        <title>Sequencing the genomes of 1000 actinobacteria strains.</title>
        <authorList>
            <person name="Klenk H.-P."/>
        </authorList>
    </citation>
    <scope>NUCLEOTIDE SEQUENCE [LARGE SCALE GENOMIC DNA]</scope>
    <source>
        <strain evidence="2 3">DSM 45928</strain>
    </source>
</reference>
<dbReference type="RefSeq" id="WP_142043761.1">
    <property type="nucleotide sequence ID" value="NZ_JBHTGS010000002.1"/>
</dbReference>
<protein>
    <submittedName>
        <fullName evidence="2">Uncharacterized protein</fullName>
    </submittedName>
</protein>
<dbReference type="AlphaFoldDB" id="A0A543B213"/>
<keyword evidence="3" id="KW-1185">Reference proteome</keyword>
<feature type="transmembrane region" description="Helical" evidence="1">
    <location>
        <begin position="87"/>
        <end position="107"/>
    </location>
</feature>
<sequence length="147" mass="15203">MSHSEDARAALIQAQHLAATTRQNGQRWMRIYLIGWAVASAGLVLVIGLLGKTGMIIGLSAWGLAVAAGALWSRRQGAIAAGTSRRIGTAAAGWAIVYGVVLAVGLGGELTDLWFWLVGAAATMIPLVVAAIRCGRCDASESSLESS</sequence>
<dbReference type="EMBL" id="VFOW01000001">
    <property type="protein sequence ID" value="TQL78873.1"/>
    <property type="molecule type" value="Genomic_DNA"/>
</dbReference>
<comment type="caution">
    <text evidence="2">The sequence shown here is derived from an EMBL/GenBank/DDBJ whole genome shotgun (WGS) entry which is preliminary data.</text>
</comment>
<feature type="transmembrane region" description="Helical" evidence="1">
    <location>
        <begin position="113"/>
        <end position="132"/>
    </location>
</feature>
<organism evidence="2 3">
    <name type="scientific">Stackebrandtia endophytica</name>
    <dbReference type="NCBI Taxonomy" id="1496996"/>
    <lineage>
        <taxon>Bacteria</taxon>
        <taxon>Bacillati</taxon>
        <taxon>Actinomycetota</taxon>
        <taxon>Actinomycetes</taxon>
        <taxon>Glycomycetales</taxon>
        <taxon>Glycomycetaceae</taxon>
        <taxon>Stackebrandtia</taxon>
    </lineage>
</organism>
<evidence type="ECO:0000256" key="1">
    <source>
        <dbReference type="SAM" id="Phobius"/>
    </source>
</evidence>
<name>A0A543B213_9ACTN</name>
<keyword evidence="1" id="KW-1133">Transmembrane helix</keyword>